<name>A0CN18_PARTE</name>
<dbReference type="Pfam" id="PF06705">
    <property type="entry name" value="SF-assemblin"/>
    <property type="match status" value="1"/>
</dbReference>
<dbReference type="InterPro" id="IPR038835">
    <property type="entry name" value="Giardin_beta-like"/>
</dbReference>
<comment type="subcellular location">
    <subcellularLocation>
        <location evidence="1">Cytoplasm</location>
        <location evidence="1">Cytoskeleton</location>
    </subcellularLocation>
</comment>
<dbReference type="Proteomes" id="UP000000600">
    <property type="component" value="Unassembled WGS sequence"/>
</dbReference>
<dbReference type="RefSeq" id="XP_001439582.1">
    <property type="nucleotide sequence ID" value="XM_001439545.1"/>
</dbReference>
<dbReference type="PANTHER" id="PTHR37027">
    <property type="entry name" value="KDE4"/>
    <property type="match status" value="1"/>
</dbReference>
<sequence length="258" mass="30572">MSESNVKGRVQAIFEKLDNISTSVQDEKNSRFHNISQLIMAFEAQLQHNSEQKEEKFNYLASRMRQLGEFLEQEQEDRLRQEAETQKLLTDLERHARKLIEQNSKDRVEQERKIVYQIGQQVDNLQGEVVKEGLVTKYNNIQAQSESYQFVDAYINEDLPKLADELQNEIGERKEVEGKIQIQFLQQLQDLKEAFDREKKEREIKEEEIVESLREISGRITEALKKTRTEREKTEETLVQLVEKVVEKIKREMLEMNL</sequence>
<accession>A0CN18</accession>
<dbReference type="eggNOG" id="ENOG502SNAY">
    <property type="taxonomic scope" value="Eukaryota"/>
</dbReference>
<dbReference type="PANTHER" id="PTHR37027:SF2">
    <property type="entry name" value="CHROMOSOME UNDETERMINED SCAFFOLD_148, WHOLE GENOME SHOTGUN SEQUENCE"/>
    <property type="match status" value="1"/>
</dbReference>
<keyword evidence="6" id="KW-0206">Cytoskeleton</keyword>
<keyword evidence="4" id="KW-0493">Microtubule</keyword>
<dbReference type="EMBL" id="CT868119">
    <property type="protein sequence ID" value="CAK72185.1"/>
    <property type="molecule type" value="Genomic_DNA"/>
</dbReference>
<dbReference type="GO" id="GO:0005200">
    <property type="term" value="F:structural constituent of cytoskeleton"/>
    <property type="evidence" value="ECO:0007669"/>
    <property type="project" value="InterPro"/>
</dbReference>
<evidence type="ECO:0000256" key="6">
    <source>
        <dbReference type="ARBA" id="ARBA00023212"/>
    </source>
</evidence>
<dbReference type="InParanoid" id="A0CN18"/>
<evidence type="ECO:0000256" key="3">
    <source>
        <dbReference type="ARBA" id="ARBA00022490"/>
    </source>
</evidence>
<evidence type="ECO:0000313" key="8">
    <source>
        <dbReference type="EMBL" id="CAK72185.1"/>
    </source>
</evidence>
<feature type="coiled-coil region" evidence="7">
    <location>
        <begin position="185"/>
        <end position="244"/>
    </location>
</feature>
<keyword evidence="9" id="KW-1185">Reference proteome</keyword>
<keyword evidence="3" id="KW-0963">Cytoplasm</keyword>
<comment type="similarity">
    <text evidence="2">Belongs to the SF-assemblin family.</text>
</comment>
<keyword evidence="5 7" id="KW-0175">Coiled coil</keyword>
<dbReference type="AlphaFoldDB" id="A0CN18"/>
<evidence type="ECO:0000256" key="7">
    <source>
        <dbReference type="SAM" id="Coils"/>
    </source>
</evidence>
<evidence type="ECO:0000256" key="4">
    <source>
        <dbReference type="ARBA" id="ARBA00022701"/>
    </source>
</evidence>
<dbReference type="GO" id="GO:0005874">
    <property type="term" value="C:microtubule"/>
    <property type="evidence" value="ECO:0007669"/>
    <property type="project" value="UniProtKB-KW"/>
</dbReference>
<dbReference type="OMA" id="YQIGQQM"/>
<dbReference type="OrthoDB" id="306640at2759"/>
<evidence type="ECO:0000313" key="9">
    <source>
        <dbReference type="Proteomes" id="UP000000600"/>
    </source>
</evidence>
<evidence type="ECO:0000256" key="1">
    <source>
        <dbReference type="ARBA" id="ARBA00004245"/>
    </source>
</evidence>
<protein>
    <submittedName>
        <fullName evidence="8">Uncharacterized protein</fullName>
    </submittedName>
</protein>
<proteinExistence type="inferred from homology"/>
<dbReference type="GeneID" id="5025367"/>
<gene>
    <name evidence="8" type="ORF">GSPATT00008626001</name>
</gene>
<dbReference type="InterPro" id="IPR008374">
    <property type="entry name" value="SF_assemblin/giardin_b"/>
</dbReference>
<evidence type="ECO:0000256" key="5">
    <source>
        <dbReference type="ARBA" id="ARBA00023054"/>
    </source>
</evidence>
<evidence type="ECO:0000256" key="2">
    <source>
        <dbReference type="ARBA" id="ARBA00005678"/>
    </source>
</evidence>
<reference evidence="8 9" key="1">
    <citation type="journal article" date="2006" name="Nature">
        <title>Global trends of whole-genome duplications revealed by the ciliate Paramecium tetraurelia.</title>
        <authorList>
            <consortium name="Genoscope"/>
            <person name="Aury J.-M."/>
            <person name="Jaillon O."/>
            <person name="Duret L."/>
            <person name="Noel B."/>
            <person name="Jubin C."/>
            <person name="Porcel B.M."/>
            <person name="Segurens B."/>
            <person name="Daubin V."/>
            <person name="Anthouard V."/>
            <person name="Aiach N."/>
            <person name="Arnaiz O."/>
            <person name="Billaut A."/>
            <person name="Beisson J."/>
            <person name="Blanc I."/>
            <person name="Bouhouche K."/>
            <person name="Camara F."/>
            <person name="Duharcourt S."/>
            <person name="Guigo R."/>
            <person name="Gogendeau D."/>
            <person name="Katinka M."/>
            <person name="Keller A.-M."/>
            <person name="Kissmehl R."/>
            <person name="Klotz C."/>
            <person name="Koll F."/>
            <person name="Le Moue A."/>
            <person name="Lepere C."/>
            <person name="Malinsky S."/>
            <person name="Nowacki M."/>
            <person name="Nowak J.K."/>
            <person name="Plattner H."/>
            <person name="Poulain J."/>
            <person name="Ruiz F."/>
            <person name="Serrano V."/>
            <person name="Zagulski M."/>
            <person name="Dessen P."/>
            <person name="Betermier M."/>
            <person name="Weissenbach J."/>
            <person name="Scarpelli C."/>
            <person name="Schachter V."/>
            <person name="Sperling L."/>
            <person name="Meyer E."/>
            <person name="Cohen J."/>
            <person name="Wincker P."/>
        </authorList>
    </citation>
    <scope>NUCLEOTIDE SEQUENCE [LARGE SCALE GENOMIC DNA]</scope>
    <source>
        <strain evidence="8 9">Stock d4-2</strain>
    </source>
</reference>
<dbReference type="HOGENOM" id="CLU_097733_0_0_1"/>
<organism evidence="8 9">
    <name type="scientific">Paramecium tetraurelia</name>
    <dbReference type="NCBI Taxonomy" id="5888"/>
    <lineage>
        <taxon>Eukaryota</taxon>
        <taxon>Sar</taxon>
        <taxon>Alveolata</taxon>
        <taxon>Ciliophora</taxon>
        <taxon>Intramacronucleata</taxon>
        <taxon>Oligohymenophorea</taxon>
        <taxon>Peniculida</taxon>
        <taxon>Parameciidae</taxon>
        <taxon>Paramecium</taxon>
    </lineage>
</organism>
<dbReference type="KEGG" id="ptm:GSPATT00008626001"/>